<dbReference type="SUPFAM" id="SSF54631">
    <property type="entry name" value="CBS-domain pair"/>
    <property type="match status" value="1"/>
</dbReference>
<organism evidence="14 15">
    <name type="scientific">Neolewinella agarilytica</name>
    <dbReference type="NCBI Taxonomy" id="478744"/>
    <lineage>
        <taxon>Bacteria</taxon>
        <taxon>Pseudomonadati</taxon>
        <taxon>Bacteroidota</taxon>
        <taxon>Saprospiria</taxon>
        <taxon>Saprospirales</taxon>
        <taxon>Lewinellaceae</taxon>
        <taxon>Neolewinella</taxon>
    </lineage>
</organism>
<gene>
    <name evidence="14" type="ORF">SAMN05444359_115109</name>
</gene>
<dbReference type="InterPro" id="IPR046342">
    <property type="entry name" value="CBS_dom_sf"/>
</dbReference>
<reference evidence="15" key="1">
    <citation type="submission" date="2016-10" db="EMBL/GenBank/DDBJ databases">
        <authorList>
            <person name="Varghese N."/>
            <person name="Submissions S."/>
        </authorList>
    </citation>
    <scope>NUCLEOTIDE SEQUENCE [LARGE SCALE GENOMIC DNA]</scope>
    <source>
        <strain evidence="15">DSM 24740</strain>
    </source>
</reference>
<evidence type="ECO:0000256" key="8">
    <source>
        <dbReference type="ARBA" id="ARBA00022833"/>
    </source>
</evidence>
<dbReference type="GO" id="GO:0016020">
    <property type="term" value="C:membrane"/>
    <property type="evidence" value="ECO:0007669"/>
    <property type="project" value="UniProtKB-SubCell"/>
</dbReference>
<dbReference type="Gene3D" id="3.10.580.10">
    <property type="entry name" value="CBS-domain"/>
    <property type="match status" value="1"/>
</dbReference>
<dbReference type="AlphaFoldDB" id="A0A1H9IRF0"/>
<evidence type="ECO:0000256" key="5">
    <source>
        <dbReference type="ARBA" id="ARBA00022692"/>
    </source>
</evidence>
<evidence type="ECO:0000256" key="4">
    <source>
        <dbReference type="ARBA" id="ARBA00022670"/>
    </source>
</evidence>
<name>A0A1H9IRF0_9BACT</name>
<keyword evidence="7" id="KW-0378">Hydrolase</keyword>
<evidence type="ECO:0000259" key="13">
    <source>
        <dbReference type="Pfam" id="PF02163"/>
    </source>
</evidence>
<evidence type="ECO:0000256" key="1">
    <source>
        <dbReference type="ARBA" id="ARBA00001947"/>
    </source>
</evidence>
<feature type="transmembrane region" description="Helical" evidence="12">
    <location>
        <begin position="126"/>
        <end position="146"/>
    </location>
</feature>
<evidence type="ECO:0000256" key="3">
    <source>
        <dbReference type="ARBA" id="ARBA00007931"/>
    </source>
</evidence>
<dbReference type="Proteomes" id="UP000199021">
    <property type="component" value="Unassembled WGS sequence"/>
</dbReference>
<dbReference type="InterPro" id="IPR008915">
    <property type="entry name" value="Peptidase_M50"/>
</dbReference>
<keyword evidence="15" id="KW-1185">Reference proteome</keyword>
<evidence type="ECO:0000256" key="11">
    <source>
        <dbReference type="ARBA" id="ARBA00023136"/>
    </source>
</evidence>
<keyword evidence="5 12" id="KW-0812">Transmembrane</keyword>
<dbReference type="GO" id="GO:0006508">
    <property type="term" value="P:proteolysis"/>
    <property type="evidence" value="ECO:0007669"/>
    <property type="project" value="UniProtKB-KW"/>
</dbReference>
<dbReference type="STRING" id="478744.SAMN05444359_115109"/>
<evidence type="ECO:0000313" key="15">
    <source>
        <dbReference type="Proteomes" id="UP000199021"/>
    </source>
</evidence>
<dbReference type="GO" id="GO:0008237">
    <property type="term" value="F:metallopeptidase activity"/>
    <property type="evidence" value="ECO:0007669"/>
    <property type="project" value="UniProtKB-KW"/>
</dbReference>
<keyword evidence="11 12" id="KW-0472">Membrane</keyword>
<sequence>MARNRGVQAEKIVLFPLGGGAYLPEQPERVRDEVLVYAAGPLANIALALIAFPLILSRPDGELLLRYYFQLTGNIVVLPGWLDQLLGLTISVNLLLAFGNLLPAYPLDGGRILRALLRRPVGARRATVVVTFLGVIIGLALIYLGWRIGDPLLMLGAGFIILLSIAEYRNGWQRRRLAKHALSTVLRPANERYRVFPQINYQQACALFTKAGWPVLPVFDEWNQLRGFLESTVLLEEATEEVSSVQPYCEYEFVTASPSENLLAVTEKIVHANVYGAAIYGQRGQLEGYVFTEDVMKLLDTPWKRFLKRWRK</sequence>
<comment type="cofactor">
    <cofactor evidence="1">
        <name>Zn(2+)</name>
        <dbReference type="ChEBI" id="CHEBI:29105"/>
    </cofactor>
</comment>
<keyword evidence="4 14" id="KW-0645">Protease</keyword>
<evidence type="ECO:0000256" key="12">
    <source>
        <dbReference type="SAM" id="Phobius"/>
    </source>
</evidence>
<dbReference type="InParanoid" id="A0A1H9IRF0"/>
<dbReference type="EMBL" id="FOFB01000015">
    <property type="protein sequence ID" value="SEQ77164.1"/>
    <property type="molecule type" value="Genomic_DNA"/>
</dbReference>
<dbReference type="PANTHER" id="PTHR39188:SF3">
    <property type="entry name" value="STAGE IV SPORULATION PROTEIN FB"/>
    <property type="match status" value="1"/>
</dbReference>
<feature type="transmembrane region" description="Helical" evidence="12">
    <location>
        <begin position="88"/>
        <end position="105"/>
    </location>
</feature>
<dbReference type="PANTHER" id="PTHR39188">
    <property type="entry name" value="MEMBRANE-ASSOCIATED ZINC METALLOPROTEASE M50B"/>
    <property type="match status" value="1"/>
</dbReference>
<evidence type="ECO:0000313" key="14">
    <source>
        <dbReference type="EMBL" id="SEQ77164.1"/>
    </source>
</evidence>
<keyword evidence="6" id="KW-0479">Metal-binding</keyword>
<accession>A0A1H9IRF0</accession>
<keyword evidence="10" id="KW-0482">Metalloprotease</keyword>
<evidence type="ECO:0000256" key="9">
    <source>
        <dbReference type="ARBA" id="ARBA00022989"/>
    </source>
</evidence>
<evidence type="ECO:0000256" key="6">
    <source>
        <dbReference type="ARBA" id="ARBA00022723"/>
    </source>
</evidence>
<protein>
    <submittedName>
        <fullName evidence="14">Zn-dependent protease (Includes SpoIVFB)</fullName>
    </submittedName>
</protein>
<keyword evidence="9 12" id="KW-1133">Transmembrane helix</keyword>
<comment type="subcellular location">
    <subcellularLocation>
        <location evidence="2">Membrane</location>
        <topology evidence="2">Multi-pass membrane protein</topology>
    </subcellularLocation>
</comment>
<proteinExistence type="inferred from homology"/>
<evidence type="ECO:0000256" key="2">
    <source>
        <dbReference type="ARBA" id="ARBA00004141"/>
    </source>
</evidence>
<comment type="similarity">
    <text evidence="3">Belongs to the peptidase M50B family.</text>
</comment>
<dbReference type="GO" id="GO:0046872">
    <property type="term" value="F:metal ion binding"/>
    <property type="evidence" value="ECO:0007669"/>
    <property type="project" value="UniProtKB-KW"/>
</dbReference>
<dbReference type="Pfam" id="PF02163">
    <property type="entry name" value="Peptidase_M50"/>
    <property type="match status" value="1"/>
</dbReference>
<evidence type="ECO:0000256" key="10">
    <source>
        <dbReference type="ARBA" id="ARBA00023049"/>
    </source>
</evidence>
<feature type="transmembrane region" description="Helical" evidence="12">
    <location>
        <begin position="152"/>
        <end position="169"/>
    </location>
</feature>
<feature type="transmembrane region" description="Helical" evidence="12">
    <location>
        <begin position="34"/>
        <end position="56"/>
    </location>
</feature>
<keyword evidence="8" id="KW-0862">Zinc</keyword>
<evidence type="ECO:0000256" key="7">
    <source>
        <dbReference type="ARBA" id="ARBA00022801"/>
    </source>
</evidence>
<feature type="domain" description="Peptidase M50" evidence="13">
    <location>
        <begin position="11"/>
        <end position="140"/>
    </location>
</feature>